<evidence type="ECO:0000256" key="6">
    <source>
        <dbReference type="ARBA" id="ARBA00022842"/>
    </source>
</evidence>
<organism evidence="8 9">
    <name type="scientific">Mycobacterium heidelbergense</name>
    <dbReference type="NCBI Taxonomy" id="53376"/>
    <lineage>
        <taxon>Bacteria</taxon>
        <taxon>Bacillati</taxon>
        <taxon>Actinomycetota</taxon>
        <taxon>Actinomycetes</taxon>
        <taxon>Mycobacteriales</taxon>
        <taxon>Mycobacteriaceae</taxon>
        <taxon>Mycobacterium</taxon>
        <taxon>Mycobacterium simiae complex</taxon>
    </lineage>
</organism>
<comment type="caution">
    <text evidence="8">The sequence shown here is derived from an EMBL/GenBank/DDBJ whole genome shotgun (WGS) entry which is preliminary data.</text>
</comment>
<keyword evidence="3 7" id="KW-0540">Nuclease</keyword>
<dbReference type="GO" id="GO:0016787">
    <property type="term" value="F:hydrolase activity"/>
    <property type="evidence" value="ECO:0007669"/>
    <property type="project" value="UniProtKB-KW"/>
</dbReference>
<evidence type="ECO:0000256" key="4">
    <source>
        <dbReference type="ARBA" id="ARBA00022723"/>
    </source>
</evidence>
<dbReference type="OrthoDB" id="3696351at2"/>
<accession>A0A1X0D8K1</accession>
<comment type="cofactor">
    <cofactor evidence="1 7">
        <name>Mg(2+)</name>
        <dbReference type="ChEBI" id="CHEBI:18420"/>
    </cofactor>
</comment>
<dbReference type="Gene3D" id="3.40.50.1010">
    <property type="entry name" value="5'-nuclease"/>
    <property type="match status" value="1"/>
</dbReference>
<keyword evidence="9" id="KW-1185">Reference proteome</keyword>
<evidence type="ECO:0000256" key="2">
    <source>
        <dbReference type="ARBA" id="ARBA00022649"/>
    </source>
</evidence>
<dbReference type="GO" id="GO:0004540">
    <property type="term" value="F:RNA nuclease activity"/>
    <property type="evidence" value="ECO:0007669"/>
    <property type="project" value="InterPro"/>
</dbReference>
<evidence type="ECO:0000313" key="8">
    <source>
        <dbReference type="EMBL" id="ORA68502.1"/>
    </source>
</evidence>
<keyword evidence="7" id="KW-0800">Toxin</keyword>
<comment type="function">
    <text evidence="7">Toxic component of a toxin-antitoxin (TA) system. An RNase.</text>
</comment>
<dbReference type="AlphaFoldDB" id="A0A1X0D8K1"/>
<evidence type="ECO:0000256" key="1">
    <source>
        <dbReference type="ARBA" id="ARBA00001946"/>
    </source>
</evidence>
<dbReference type="InterPro" id="IPR022907">
    <property type="entry name" value="VapC_family"/>
</dbReference>
<dbReference type="Pfam" id="PF01850">
    <property type="entry name" value="PIN"/>
    <property type="match status" value="1"/>
</dbReference>
<feature type="binding site" evidence="7">
    <location>
        <position position="5"/>
    </location>
    <ligand>
        <name>Mg(2+)</name>
        <dbReference type="ChEBI" id="CHEBI:18420"/>
    </ligand>
</feature>
<name>A0A1X0D8K1_MYCHE</name>
<evidence type="ECO:0000256" key="3">
    <source>
        <dbReference type="ARBA" id="ARBA00022722"/>
    </source>
</evidence>
<proteinExistence type="inferred from homology"/>
<gene>
    <name evidence="7" type="primary">vapC</name>
    <name evidence="8" type="ORF">BST25_22095</name>
</gene>
<reference evidence="8 9" key="1">
    <citation type="submission" date="2017-02" db="EMBL/GenBank/DDBJ databases">
        <title>The new phylogeny of genus Mycobacterium.</title>
        <authorList>
            <person name="Tortoli E."/>
            <person name="Trovato A."/>
            <person name="Cirillo D.M."/>
        </authorList>
    </citation>
    <scope>NUCLEOTIDE SEQUENCE [LARGE SCALE GENOMIC DNA]</scope>
    <source>
        <strain evidence="8 9">DSM 44471</strain>
    </source>
</reference>
<sequence length="129" mass="13766">MILLDASVLIGHFERADAHHADATALLRNHLSEVFASSVITLAEVYAGAARAGLADRLRQLLTRLKIQTLDLPADAAPRLGELRAATKLKMPDCCVLYTAQRHGAAIATFDDRLAAHAADLGVAVVTDE</sequence>
<dbReference type="InterPro" id="IPR029060">
    <property type="entry name" value="PIN-like_dom_sf"/>
</dbReference>
<dbReference type="STRING" id="53376.BST25_22095"/>
<dbReference type="Proteomes" id="UP000192566">
    <property type="component" value="Unassembled WGS sequence"/>
</dbReference>
<dbReference type="RefSeq" id="WP_083077335.1">
    <property type="nucleotide sequence ID" value="NZ_AP022615.1"/>
</dbReference>
<dbReference type="GO" id="GO:0090729">
    <property type="term" value="F:toxin activity"/>
    <property type="evidence" value="ECO:0007669"/>
    <property type="project" value="UniProtKB-KW"/>
</dbReference>
<keyword evidence="2 7" id="KW-1277">Toxin-antitoxin system</keyword>
<dbReference type="InterPro" id="IPR002716">
    <property type="entry name" value="PIN_dom"/>
</dbReference>
<dbReference type="GO" id="GO:0000287">
    <property type="term" value="F:magnesium ion binding"/>
    <property type="evidence" value="ECO:0007669"/>
    <property type="project" value="UniProtKB-UniRule"/>
</dbReference>
<evidence type="ECO:0000313" key="9">
    <source>
        <dbReference type="Proteomes" id="UP000192566"/>
    </source>
</evidence>
<evidence type="ECO:0000256" key="5">
    <source>
        <dbReference type="ARBA" id="ARBA00022801"/>
    </source>
</evidence>
<dbReference type="EC" id="3.1.-.-" evidence="7"/>
<keyword evidence="6 7" id="KW-0460">Magnesium</keyword>
<dbReference type="EMBL" id="MVHR01000055">
    <property type="protein sequence ID" value="ORA68502.1"/>
    <property type="molecule type" value="Genomic_DNA"/>
</dbReference>
<dbReference type="HAMAP" id="MF_00265">
    <property type="entry name" value="VapC_Nob1"/>
    <property type="match status" value="1"/>
</dbReference>
<protein>
    <recommendedName>
        <fullName evidence="7">Ribonuclease VapC</fullName>
        <shortName evidence="7">RNase VapC</shortName>
        <ecNumber evidence="7">3.1.-.-</ecNumber>
    </recommendedName>
    <alternativeName>
        <fullName evidence="7">Toxin VapC</fullName>
    </alternativeName>
</protein>
<evidence type="ECO:0000256" key="7">
    <source>
        <dbReference type="HAMAP-Rule" id="MF_00265"/>
    </source>
</evidence>
<keyword evidence="4 7" id="KW-0479">Metal-binding</keyword>
<keyword evidence="5 7" id="KW-0378">Hydrolase</keyword>
<feature type="binding site" evidence="7">
    <location>
        <position position="93"/>
    </location>
    <ligand>
        <name>Mg(2+)</name>
        <dbReference type="ChEBI" id="CHEBI:18420"/>
    </ligand>
</feature>
<comment type="similarity">
    <text evidence="7">Belongs to the PINc/VapC protein family.</text>
</comment>
<dbReference type="SUPFAM" id="SSF88723">
    <property type="entry name" value="PIN domain-like"/>
    <property type="match status" value="1"/>
</dbReference>